<dbReference type="OrthoDB" id="205248at2759"/>
<evidence type="ECO:0000256" key="6">
    <source>
        <dbReference type="ARBA" id="ARBA00022490"/>
    </source>
</evidence>
<comment type="catalytic activity">
    <reaction evidence="17">
        <text>L-seryl-[protein] + ATP = O-phospho-L-seryl-[protein] + ADP + H(+)</text>
        <dbReference type="Rhea" id="RHEA:17989"/>
        <dbReference type="Rhea" id="RHEA-COMP:9863"/>
        <dbReference type="Rhea" id="RHEA-COMP:11604"/>
        <dbReference type="ChEBI" id="CHEBI:15378"/>
        <dbReference type="ChEBI" id="CHEBI:29999"/>
        <dbReference type="ChEBI" id="CHEBI:30616"/>
        <dbReference type="ChEBI" id="CHEBI:83421"/>
        <dbReference type="ChEBI" id="CHEBI:456216"/>
        <dbReference type="EC" id="2.7.11.1"/>
    </reaction>
</comment>
<dbReference type="GO" id="GO:0046872">
    <property type="term" value="F:metal ion binding"/>
    <property type="evidence" value="ECO:0007669"/>
    <property type="project" value="UniProtKB-KW"/>
</dbReference>
<evidence type="ECO:0000313" key="20">
    <source>
        <dbReference type="EMBL" id="EXX58103.1"/>
    </source>
</evidence>
<dbReference type="GO" id="GO:0005737">
    <property type="term" value="C:cytoplasm"/>
    <property type="evidence" value="ECO:0007669"/>
    <property type="project" value="UniProtKB-SubCell"/>
</dbReference>
<dbReference type="GO" id="GO:0042254">
    <property type="term" value="P:ribosome biogenesis"/>
    <property type="evidence" value="ECO:0007669"/>
    <property type="project" value="UniProtKB-KW"/>
</dbReference>
<evidence type="ECO:0000256" key="16">
    <source>
        <dbReference type="ARBA" id="ARBA00047899"/>
    </source>
</evidence>
<proteinExistence type="inferred from homology"/>
<dbReference type="Proteomes" id="UP000022910">
    <property type="component" value="Unassembled WGS sequence"/>
</dbReference>
<comment type="similarity">
    <text evidence="3">Belongs to the protein kinase superfamily. RIO-type Ser/Thr kinase family.</text>
</comment>
<evidence type="ECO:0000313" key="21">
    <source>
        <dbReference type="Proteomes" id="UP000022910"/>
    </source>
</evidence>
<keyword evidence="9" id="KW-0808">Transferase</keyword>
<evidence type="ECO:0000256" key="5">
    <source>
        <dbReference type="ARBA" id="ARBA00016038"/>
    </source>
</evidence>
<evidence type="ECO:0000256" key="1">
    <source>
        <dbReference type="ARBA" id="ARBA00001946"/>
    </source>
</evidence>
<evidence type="ECO:0000259" key="19">
    <source>
        <dbReference type="SMART" id="SM00090"/>
    </source>
</evidence>
<dbReference type="EC" id="2.7.11.1" evidence="4"/>
<evidence type="ECO:0000256" key="13">
    <source>
        <dbReference type="ARBA" id="ARBA00022801"/>
    </source>
</evidence>
<comment type="subcellular location">
    <subcellularLocation>
        <location evidence="2">Cytoplasm</location>
    </subcellularLocation>
</comment>
<dbReference type="Gene3D" id="1.10.510.10">
    <property type="entry name" value="Transferase(Phosphotransferase) domain 1"/>
    <property type="match status" value="2"/>
</dbReference>
<evidence type="ECO:0000256" key="7">
    <source>
        <dbReference type="ARBA" id="ARBA00022517"/>
    </source>
</evidence>
<dbReference type="GO" id="GO:0016787">
    <property type="term" value="F:hydrolase activity"/>
    <property type="evidence" value="ECO:0007669"/>
    <property type="project" value="UniProtKB-KW"/>
</dbReference>
<keyword evidence="21" id="KW-1185">Reference proteome</keyword>
<comment type="caution">
    <text evidence="20">The sequence shown here is derived from an EMBL/GenBank/DDBJ whole genome shotgun (WGS) entry which is preliminary data.</text>
</comment>
<dbReference type="FunFam" id="3.30.200.20:FF:000148">
    <property type="entry name" value="Serine/threonine-protein kinase RIO1"/>
    <property type="match status" value="1"/>
</dbReference>
<keyword evidence="13" id="KW-0378">Hydrolase</keyword>
<protein>
    <recommendedName>
        <fullName evidence="5">Serine/threonine-protein kinase RIO1</fullName>
        <ecNumber evidence="4">2.7.11.1</ecNumber>
    </recommendedName>
    <alternativeName>
        <fullName evidence="18">Serine/threonine-protein kinase rio1</fullName>
    </alternativeName>
</protein>
<keyword evidence="6" id="KW-0963">Cytoplasm</keyword>
<evidence type="ECO:0000256" key="2">
    <source>
        <dbReference type="ARBA" id="ARBA00004496"/>
    </source>
</evidence>
<evidence type="ECO:0000256" key="3">
    <source>
        <dbReference type="ARBA" id="ARBA00009196"/>
    </source>
</evidence>
<evidence type="ECO:0000256" key="15">
    <source>
        <dbReference type="ARBA" id="ARBA00022842"/>
    </source>
</evidence>
<keyword evidence="10" id="KW-0479">Metal-binding</keyword>
<name>A0A015LTW1_RHIIW</name>
<comment type="catalytic activity">
    <reaction evidence="16">
        <text>L-threonyl-[protein] + ATP = O-phospho-L-threonyl-[protein] + ADP + H(+)</text>
        <dbReference type="Rhea" id="RHEA:46608"/>
        <dbReference type="Rhea" id="RHEA-COMP:11060"/>
        <dbReference type="Rhea" id="RHEA-COMP:11605"/>
        <dbReference type="ChEBI" id="CHEBI:15378"/>
        <dbReference type="ChEBI" id="CHEBI:30013"/>
        <dbReference type="ChEBI" id="CHEBI:30616"/>
        <dbReference type="ChEBI" id="CHEBI:61977"/>
        <dbReference type="ChEBI" id="CHEBI:456216"/>
        <dbReference type="EC" id="2.7.11.1"/>
    </reaction>
</comment>
<gene>
    <name evidence="20" type="ORF">RirG_201080</name>
</gene>
<dbReference type="Pfam" id="PF01163">
    <property type="entry name" value="RIO1"/>
    <property type="match status" value="1"/>
</dbReference>
<keyword evidence="8" id="KW-0723">Serine/threonine-protein kinase</keyword>
<keyword evidence="11" id="KW-0547">Nucleotide-binding</keyword>
<dbReference type="EMBL" id="JEMT01027026">
    <property type="protein sequence ID" value="EXX58103.1"/>
    <property type="molecule type" value="Genomic_DNA"/>
</dbReference>
<dbReference type="GO" id="GO:0004674">
    <property type="term" value="F:protein serine/threonine kinase activity"/>
    <property type="evidence" value="ECO:0007669"/>
    <property type="project" value="UniProtKB-KW"/>
</dbReference>
<dbReference type="GO" id="GO:0005524">
    <property type="term" value="F:ATP binding"/>
    <property type="evidence" value="ECO:0007669"/>
    <property type="project" value="UniProtKB-KW"/>
</dbReference>
<evidence type="ECO:0000256" key="10">
    <source>
        <dbReference type="ARBA" id="ARBA00022723"/>
    </source>
</evidence>
<evidence type="ECO:0000256" key="12">
    <source>
        <dbReference type="ARBA" id="ARBA00022777"/>
    </source>
</evidence>
<dbReference type="HOGENOM" id="CLU_018693_3_0_1"/>
<dbReference type="InterPro" id="IPR018934">
    <property type="entry name" value="RIO_dom"/>
</dbReference>
<keyword evidence="15" id="KW-0460">Magnesium</keyword>
<dbReference type="SUPFAM" id="SSF56112">
    <property type="entry name" value="Protein kinase-like (PK-like)"/>
    <property type="match status" value="1"/>
</dbReference>
<reference evidence="20 21" key="1">
    <citation type="submission" date="2014-02" db="EMBL/GenBank/DDBJ databases">
        <title>Single nucleus genome sequencing reveals high similarity among nuclei of an endomycorrhizal fungus.</title>
        <authorList>
            <person name="Lin K."/>
            <person name="Geurts R."/>
            <person name="Zhang Z."/>
            <person name="Limpens E."/>
            <person name="Saunders D.G."/>
            <person name="Mu D."/>
            <person name="Pang E."/>
            <person name="Cao H."/>
            <person name="Cha H."/>
            <person name="Lin T."/>
            <person name="Zhou Q."/>
            <person name="Shang Y."/>
            <person name="Li Y."/>
            <person name="Ivanov S."/>
            <person name="Sharma T."/>
            <person name="Velzen R.V."/>
            <person name="Ruijter N.D."/>
            <person name="Aanen D.K."/>
            <person name="Win J."/>
            <person name="Kamoun S."/>
            <person name="Bisseling T."/>
            <person name="Huang S."/>
        </authorList>
    </citation>
    <scope>NUCLEOTIDE SEQUENCE [LARGE SCALE GENOMIC DNA]</scope>
    <source>
        <strain evidence="21">DAOM197198w</strain>
    </source>
</reference>
<dbReference type="AlphaFoldDB" id="A0A015LTW1"/>
<sequence>MKILSKYANRIHLDEVSDGKLSVFCQDGQQKKTLGDKQKNSDKSDRATVEQVLDPRTRIILFKMINRNVIYEINGCVSTGKEANVYHAITEDGNHRAIKVYETSILVFKDRDRYVTGEFGFRHGYSKHNPRKMVKLWAEKEMRNLKRLWQAGIPCPEPLVLGLHALVMIFLGDKNGWYGIYYQLIKNMIIMYHKCHADLNEYNLLYRSRDLSNVTEYFKRKGVRVIGELFDFITDINIGLDDEQVEAELDKIQERLASQQELSITLNEDIDKMSKDLVDEEVFKKAFIPRTLNDVFYVERDTLKVSKDEGEDLIYRQLTGLSVDDKAEKNTK</sequence>
<dbReference type="PANTHER" id="PTHR45723">
    <property type="entry name" value="SERINE/THREONINE-PROTEIN KINASE RIO1"/>
    <property type="match status" value="1"/>
</dbReference>
<evidence type="ECO:0000256" key="8">
    <source>
        <dbReference type="ARBA" id="ARBA00022527"/>
    </source>
</evidence>
<evidence type="ECO:0000256" key="9">
    <source>
        <dbReference type="ARBA" id="ARBA00022679"/>
    </source>
</evidence>
<dbReference type="InterPro" id="IPR051272">
    <property type="entry name" value="RIO-type_Ser/Thr_kinase"/>
</dbReference>
<keyword evidence="14" id="KW-0067">ATP-binding</keyword>
<evidence type="ECO:0000256" key="14">
    <source>
        <dbReference type="ARBA" id="ARBA00022840"/>
    </source>
</evidence>
<keyword evidence="7" id="KW-0690">Ribosome biogenesis</keyword>
<dbReference type="InterPro" id="IPR000687">
    <property type="entry name" value="RIO_kinase"/>
</dbReference>
<dbReference type="InterPro" id="IPR011009">
    <property type="entry name" value="Kinase-like_dom_sf"/>
</dbReference>
<organism evidence="20 21">
    <name type="scientific">Rhizophagus irregularis (strain DAOM 197198w)</name>
    <name type="common">Glomus intraradices</name>
    <dbReference type="NCBI Taxonomy" id="1432141"/>
    <lineage>
        <taxon>Eukaryota</taxon>
        <taxon>Fungi</taxon>
        <taxon>Fungi incertae sedis</taxon>
        <taxon>Mucoromycota</taxon>
        <taxon>Glomeromycotina</taxon>
        <taxon>Glomeromycetes</taxon>
        <taxon>Glomerales</taxon>
        <taxon>Glomeraceae</taxon>
        <taxon>Rhizophagus</taxon>
    </lineage>
</organism>
<evidence type="ECO:0000256" key="11">
    <source>
        <dbReference type="ARBA" id="ARBA00022741"/>
    </source>
</evidence>
<keyword evidence="12" id="KW-0418">Kinase</keyword>
<evidence type="ECO:0000256" key="18">
    <source>
        <dbReference type="ARBA" id="ARBA00068838"/>
    </source>
</evidence>
<dbReference type="SMART" id="SM00090">
    <property type="entry name" value="RIO"/>
    <property type="match status" value="1"/>
</dbReference>
<dbReference type="SMR" id="A0A015LTW1"/>
<dbReference type="Gene3D" id="3.30.200.20">
    <property type="entry name" value="Phosphorylase Kinase, domain 1"/>
    <property type="match status" value="1"/>
</dbReference>
<evidence type="ECO:0000256" key="17">
    <source>
        <dbReference type="ARBA" id="ARBA00048679"/>
    </source>
</evidence>
<dbReference type="STRING" id="1432141.A0A015LTW1"/>
<evidence type="ECO:0000256" key="4">
    <source>
        <dbReference type="ARBA" id="ARBA00012513"/>
    </source>
</evidence>
<feature type="domain" description="RIO kinase" evidence="19">
    <location>
        <begin position="42"/>
        <end position="235"/>
    </location>
</feature>
<accession>A0A015LTW1</accession>
<comment type="cofactor">
    <cofactor evidence="1">
        <name>Mg(2+)</name>
        <dbReference type="ChEBI" id="CHEBI:18420"/>
    </cofactor>
</comment>